<dbReference type="AlphaFoldDB" id="D9R627"/>
<proteinExistence type="predicted"/>
<feature type="domain" description="DUF6774" evidence="1">
    <location>
        <begin position="23"/>
        <end position="50"/>
    </location>
</feature>
<dbReference type="PaxDb" id="610130-Closa_0840"/>
<dbReference type="Proteomes" id="UP000001662">
    <property type="component" value="Chromosome"/>
</dbReference>
<accession>D9R627</accession>
<keyword evidence="3" id="KW-1185">Reference proteome</keyword>
<name>D9R627_LACSW</name>
<dbReference type="InterPro" id="IPR046665">
    <property type="entry name" value="DUF6774"/>
</dbReference>
<evidence type="ECO:0000259" key="1">
    <source>
        <dbReference type="Pfam" id="PF20564"/>
    </source>
</evidence>
<dbReference type="RefSeq" id="WP_013271556.1">
    <property type="nucleotide sequence ID" value="NC_014376.1"/>
</dbReference>
<dbReference type="EMBL" id="CP002109">
    <property type="protein sequence ID" value="ADL03461.1"/>
    <property type="molecule type" value="Genomic_DNA"/>
</dbReference>
<sequence>MQSCELVMFVSSLACCIAEGRSSDEIALLSTIFSQLGDTLSTITAHRDLCCDSGDDKDTN</sequence>
<dbReference type="HOGENOM" id="CLU_204530_0_0_9"/>
<dbReference type="eggNOG" id="ENOG502ZKDE">
    <property type="taxonomic scope" value="Bacteria"/>
</dbReference>
<reference evidence="2" key="1">
    <citation type="submission" date="2010-07" db="EMBL/GenBank/DDBJ databases">
        <title>Complete sequence of Clostridium saccharolyticum WM1.</title>
        <authorList>
            <consortium name="US DOE Joint Genome Institute"/>
            <person name="Lucas S."/>
            <person name="Copeland A."/>
            <person name="Lapidus A."/>
            <person name="Cheng J.-F."/>
            <person name="Bruce D."/>
            <person name="Goodwin L."/>
            <person name="Pitluck S."/>
            <person name="Chertkov O."/>
            <person name="Detter J.C."/>
            <person name="Han C."/>
            <person name="Tapia R."/>
            <person name="Land M."/>
            <person name="Hauser L."/>
            <person name="Chang Y.-J."/>
            <person name="Jeffries C."/>
            <person name="Kyrpides N."/>
            <person name="Ivanova N."/>
            <person name="Mikhailova N."/>
            <person name="Mouttaki H."/>
            <person name="Lin L."/>
            <person name="Zhou J."/>
            <person name="Hemme C.L."/>
            <person name="Woyke T."/>
        </authorList>
    </citation>
    <scope>NUCLEOTIDE SEQUENCE [LARGE SCALE GENOMIC DNA]</scope>
    <source>
        <strain evidence="2">WM1</strain>
    </source>
</reference>
<dbReference type="STRING" id="610130.Closa_0840"/>
<gene>
    <name evidence="2" type="ordered locus">Closa_0840</name>
</gene>
<dbReference type="OrthoDB" id="1734535at2"/>
<evidence type="ECO:0000313" key="2">
    <source>
        <dbReference type="EMBL" id="ADL03461.1"/>
    </source>
</evidence>
<organism evidence="2 3">
    <name type="scientific">Lacrimispora saccharolytica (strain ATCC 35040 / DSM 2544 / NRCC 2533 / WM1)</name>
    <name type="common">Clostridium saccharolyticum</name>
    <dbReference type="NCBI Taxonomy" id="610130"/>
    <lineage>
        <taxon>Bacteria</taxon>
        <taxon>Bacillati</taxon>
        <taxon>Bacillota</taxon>
        <taxon>Clostridia</taxon>
        <taxon>Lachnospirales</taxon>
        <taxon>Lachnospiraceae</taxon>
        <taxon>Lacrimispora</taxon>
    </lineage>
</organism>
<dbReference type="KEGG" id="csh:Closa_0840"/>
<protein>
    <recommendedName>
        <fullName evidence="1">DUF6774 domain-containing protein</fullName>
    </recommendedName>
</protein>
<evidence type="ECO:0000313" key="3">
    <source>
        <dbReference type="Proteomes" id="UP000001662"/>
    </source>
</evidence>
<dbReference type="Pfam" id="PF20564">
    <property type="entry name" value="DUF6774"/>
    <property type="match status" value="1"/>
</dbReference>